<dbReference type="EMBL" id="CP066776">
    <property type="protein sequence ID" value="QQL44409.1"/>
    <property type="molecule type" value="Genomic_DNA"/>
</dbReference>
<keyword evidence="3" id="KW-1185">Reference proteome</keyword>
<dbReference type="Pfam" id="PF13343">
    <property type="entry name" value="SBP_bac_6"/>
    <property type="match status" value="1"/>
</dbReference>
<name>A0A6B3LFG1_9BACT</name>
<keyword evidence="1" id="KW-0732">Signal</keyword>
<accession>A0A6B3LFG1</accession>
<dbReference type="Gene3D" id="3.40.190.10">
    <property type="entry name" value="Periplasmic binding protein-like II"/>
    <property type="match status" value="2"/>
</dbReference>
<dbReference type="AlphaFoldDB" id="A0A6B3LFG1"/>
<evidence type="ECO:0000313" key="2">
    <source>
        <dbReference type="EMBL" id="QQL44409.1"/>
    </source>
</evidence>
<sequence length="503" mass="55149">MTRSPLTTRIIAVGVALIVTLLTPFVLRPKSSGNQDSADETLVIISPHNATIRDEFDRAFRKWAEANLGKKVYIDWRTPGGTSEIRRVLESEFEYASESGRRGIGIDLMFGGGAYDFKRQAAAGHLAPSQAIQRELELLLSGIIPHSFTGETFYDPHGLWIGTCISSFGIVYNSDSLAALGIESPPKSWDDLADPRYFGKIALADPTKSGSANKAFESLIQQKIQEETAKVSPDAVHPERDRQEAIKRGWANALNLIQRIGANARYYTDSASKIPLDVAQGNAAAGMCIDFYGRTLAEQLTTLDGSSRVHFITPRNGTSASVDPVAILRGAPNPELAEAFIEFCLSKPGQRLWNGKVGSPDGPTENALRRLPIRRDLYTEKELEHFTDPEALPYEATAGFNYDPALTGNAFSSIAVIIKAMCIDSHDELKEAMTAIQRNGKPNQATEALFDVSITSYSNAVGGISETLADDNKIHTSKLSRNLVKRFRENYRRAAALARRSTR</sequence>
<evidence type="ECO:0000313" key="3">
    <source>
        <dbReference type="Proteomes" id="UP000475117"/>
    </source>
</evidence>
<dbReference type="Proteomes" id="UP000475117">
    <property type="component" value="Chromosome"/>
</dbReference>
<gene>
    <name evidence="2" type="ORF">G3M56_011005</name>
</gene>
<organism evidence="2 3">
    <name type="scientific">Sulfuriroseicoccus oceanibius</name>
    <dbReference type="NCBI Taxonomy" id="2707525"/>
    <lineage>
        <taxon>Bacteria</taxon>
        <taxon>Pseudomonadati</taxon>
        <taxon>Verrucomicrobiota</taxon>
        <taxon>Verrucomicrobiia</taxon>
        <taxon>Verrucomicrobiales</taxon>
        <taxon>Verrucomicrobiaceae</taxon>
        <taxon>Sulfuriroseicoccus</taxon>
    </lineage>
</organism>
<evidence type="ECO:0000256" key="1">
    <source>
        <dbReference type="ARBA" id="ARBA00022729"/>
    </source>
</evidence>
<dbReference type="RefSeq" id="WP_164365615.1">
    <property type="nucleotide sequence ID" value="NZ_CP066776.1"/>
</dbReference>
<dbReference type="SUPFAM" id="SSF53850">
    <property type="entry name" value="Periplasmic binding protein-like II"/>
    <property type="match status" value="1"/>
</dbReference>
<reference evidence="2 3" key="1">
    <citation type="submission" date="2020-12" db="EMBL/GenBank/DDBJ databases">
        <title>Sulforoseuscoccus oceanibium gen. nov., sp. nov., a representative of the phylum Verrucomicrobia with special cytoplasmic membrane, and proposal of Sulforoseuscoccusaceae fam. nov.</title>
        <authorList>
            <person name="Xi F."/>
        </authorList>
    </citation>
    <scope>NUCLEOTIDE SEQUENCE [LARGE SCALE GENOMIC DNA]</scope>
    <source>
        <strain evidence="2 3">T37</strain>
    </source>
</reference>
<dbReference type="KEGG" id="soa:G3M56_011005"/>
<dbReference type="PANTHER" id="PTHR30006">
    <property type="entry name" value="THIAMINE-BINDING PERIPLASMIC PROTEIN-RELATED"/>
    <property type="match status" value="1"/>
</dbReference>
<proteinExistence type="predicted"/>
<dbReference type="PANTHER" id="PTHR30006:SF24">
    <property type="entry name" value="SLL0237 PROTEIN"/>
    <property type="match status" value="1"/>
</dbReference>
<protein>
    <submittedName>
        <fullName evidence="2">Extracellular solute-binding protein</fullName>
    </submittedName>
</protein>